<dbReference type="InterPro" id="IPR042099">
    <property type="entry name" value="ANL_N_sf"/>
</dbReference>
<dbReference type="SUPFAM" id="SSF56801">
    <property type="entry name" value="Acetyl-CoA synthetase-like"/>
    <property type="match status" value="1"/>
</dbReference>
<dbReference type="PANTHER" id="PTHR43201">
    <property type="entry name" value="ACYL-COA SYNTHETASE"/>
    <property type="match status" value="1"/>
</dbReference>
<comment type="similarity">
    <text evidence="1">Belongs to the ATP-dependent AMP-binding enzyme family.</text>
</comment>
<evidence type="ECO:0000256" key="2">
    <source>
        <dbReference type="ARBA" id="ARBA00022598"/>
    </source>
</evidence>
<feature type="non-terminal residue" evidence="4">
    <location>
        <position position="1"/>
    </location>
</feature>
<gene>
    <name evidence="4" type="ORF">S06H3_04051</name>
</gene>
<dbReference type="GO" id="GO:0031956">
    <property type="term" value="F:medium-chain fatty acid-CoA ligase activity"/>
    <property type="evidence" value="ECO:0007669"/>
    <property type="project" value="TreeGrafter"/>
</dbReference>
<dbReference type="Gene3D" id="3.30.300.30">
    <property type="match status" value="1"/>
</dbReference>
<dbReference type="AlphaFoldDB" id="X1LN29"/>
<comment type="caution">
    <text evidence="4">The sequence shown here is derived from an EMBL/GenBank/DDBJ whole genome shotgun (WGS) entry which is preliminary data.</text>
</comment>
<name>X1LN29_9ZZZZ</name>
<dbReference type="PANTHER" id="PTHR43201:SF5">
    <property type="entry name" value="MEDIUM-CHAIN ACYL-COA LIGASE ACSF2, MITOCHONDRIAL"/>
    <property type="match status" value="1"/>
</dbReference>
<dbReference type="InterPro" id="IPR025110">
    <property type="entry name" value="AMP-bd_C"/>
</dbReference>
<dbReference type="Gene3D" id="3.40.50.12780">
    <property type="entry name" value="N-terminal domain of ligase-like"/>
    <property type="match status" value="1"/>
</dbReference>
<sequence length="169" mass="19335">PGEIGEIVIRPTKPYIMFDGYYKSPEETLKCSANWWFHTGDLGKVDGEGYYYFCGRKKESIRRGGENISPYEIEREVNKHPAVAESAAFGIADPVMEEEIEVAIVLHPGHKVTPGEIIAWCETRLPKFMMPRYIEFMEKLPKSASEKVQKVALKERGLTANTWDRQKHS</sequence>
<evidence type="ECO:0000259" key="3">
    <source>
        <dbReference type="Pfam" id="PF13193"/>
    </source>
</evidence>
<keyword evidence="2" id="KW-0436">Ligase</keyword>
<accession>X1LN29</accession>
<feature type="domain" description="AMP-binding enzyme C-terminal" evidence="3">
    <location>
        <begin position="72"/>
        <end position="147"/>
    </location>
</feature>
<evidence type="ECO:0000256" key="1">
    <source>
        <dbReference type="ARBA" id="ARBA00006432"/>
    </source>
</evidence>
<proteinExistence type="inferred from homology"/>
<organism evidence="4">
    <name type="scientific">marine sediment metagenome</name>
    <dbReference type="NCBI Taxonomy" id="412755"/>
    <lineage>
        <taxon>unclassified sequences</taxon>
        <taxon>metagenomes</taxon>
        <taxon>ecological metagenomes</taxon>
    </lineage>
</organism>
<dbReference type="EMBL" id="BARV01001380">
    <property type="protein sequence ID" value="GAH95523.1"/>
    <property type="molecule type" value="Genomic_DNA"/>
</dbReference>
<dbReference type="Pfam" id="PF13193">
    <property type="entry name" value="AMP-binding_C"/>
    <property type="match status" value="1"/>
</dbReference>
<evidence type="ECO:0000313" key="4">
    <source>
        <dbReference type="EMBL" id="GAH95523.1"/>
    </source>
</evidence>
<dbReference type="GO" id="GO:0006631">
    <property type="term" value="P:fatty acid metabolic process"/>
    <property type="evidence" value="ECO:0007669"/>
    <property type="project" value="TreeGrafter"/>
</dbReference>
<protein>
    <recommendedName>
        <fullName evidence="3">AMP-binding enzyme C-terminal domain-containing protein</fullName>
    </recommendedName>
</protein>
<dbReference type="InterPro" id="IPR045851">
    <property type="entry name" value="AMP-bd_C_sf"/>
</dbReference>
<reference evidence="4" key="1">
    <citation type="journal article" date="2014" name="Front. Microbiol.">
        <title>High frequency of phylogenetically diverse reductive dehalogenase-homologous genes in deep subseafloor sedimentary metagenomes.</title>
        <authorList>
            <person name="Kawai M."/>
            <person name="Futagami T."/>
            <person name="Toyoda A."/>
            <person name="Takaki Y."/>
            <person name="Nishi S."/>
            <person name="Hori S."/>
            <person name="Arai W."/>
            <person name="Tsubouchi T."/>
            <person name="Morono Y."/>
            <person name="Uchiyama I."/>
            <person name="Ito T."/>
            <person name="Fujiyama A."/>
            <person name="Inagaki F."/>
            <person name="Takami H."/>
        </authorList>
    </citation>
    <scope>NUCLEOTIDE SEQUENCE</scope>
    <source>
        <strain evidence="4">Expedition CK06-06</strain>
    </source>
</reference>